<dbReference type="InterPro" id="IPR036116">
    <property type="entry name" value="FN3_sf"/>
</dbReference>
<evidence type="ECO:0000313" key="5">
    <source>
        <dbReference type="Proteomes" id="UP001642483"/>
    </source>
</evidence>
<protein>
    <recommendedName>
        <fullName evidence="3">Fibronectin type-III domain-containing protein</fullName>
    </recommendedName>
</protein>
<evidence type="ECO:0000259" key="3">
    <source>
        <dbReference type="PROSITE" id="PS50853"/>
    </source>
</evidence>
<keyword evidence="1" id="KW-0677">Repeat</keyword>
<feature type="domain" description="Fibronectin type-III" evidence="3">
    <location>
        <begin position="197"/>
        <end position="290"/>
    </location>
</feature>
<dbReference type="SMART" id="SM00060">
    <property type="entry name" value="FN3"/>
    <property type="match status" value="14"/>
</dbReference>
<dbReference type="InterPro" id="IPR013783">
    <property type="entry name" value="Ig-like_fold"/>
</dbReference>
<dbReference type="EMBL" id="CAWYQH010000097">
    <property type="protein sequence ID" value="CAK8684508.1"/>
    <property type="molecule type" value="Genomic_DNA"/>
</dbReference>
<accession>A0ABP0FYY4</accession>
<dbReference type="Proteomes" id="UP001642483">
    <property type="component" value="Unassembled WGS sequence"/>
</dbReference>
<feature type="domain" description="Fibronectin type-III" evidence="3">
    <location>
        <begin position="11"/>
        <end position="103"/>
    </location>
</feature>
<dbReference type="InterPro" id="IPR003961">
    <property type="entry name" value="FN3_dom"/>
</dbReference>
<gene>
    <name evidence="4" type="ORF">CVLEPA_LOCUS15483</name>
</gene>
<sequence>MKVLVDSGIGKPTGLTVETTTSSTIQVTWDAPSGGDAATITGYVLTWTPADGAGSMTATTDLSSPTTISGLNSNTEYTILVTATSDSGNGDASDAVTGTTGIGKPTGLTVGDTSSSTIQVTWDAPSGGDAATITGYVLTWTPADGAGSMTATTDLSSPTTISGLNSNTEYTILVTATSDSGNGDASDAVTGTTGIGKPTGLTVGDTSSSTIQVTWSAPSGGNAVDITGYELTWTPADGAGSMTATTDGSTPTTISGLNSNTEYSIQVTATTSGSGNGDASDAVTGTTAPPAPAIASITDIRSNQFLVTWTHSAAGATSKYRVDYSLSSDGSGGGSQEITGSSATSLTIDQDLVANTEYSVTVVAFVSSSTESDASAVTMATTAPPAPAIAPITNIQTNQFLVTWTHSAAGATTKYRVDYSPTSGGDGGGSQETTGSSATSLIIDQDLVANTEYSVTVVAFVSPTTESDASAAKLQNTIPLQVNQPSNSSDATTSKIYLSWDAVSGTSPSLTYTVSWTSSGPSGSRTDLTTTSTTISGLTASTRYSFTVTAVNDGGSADPSDPAMFSTLPNQPDSPTLTRLSSTSTTQINVEWNKPSGGDDIVDYVVDWWLSSSDGSMTSSGIVPGATASSYTIERLTPGETYDVTVKARNSAGAGQPSSSAKHTTNPKPPTGLDVINTTDESILISWTPPSTSDSVFDRQVEIKFSSSHCKTPDKLSICAHVFLTLIVFLFAYQVINYNEEGNSTQLEIRIDDTTSTSYNLTGLTSGVSYDISIFSVSNDVLSEAASITQATDTIGPFNIIILSQNTTSIEISWSPPPAKVQFDTYSLSYLAVGNATSQVDETVEKTKTSFVISPLVPGTLYRISVRSVGESTSDPVTEDIPTEPSMASFSLLSISNDQIEVEISPPQLGLVDEYNITWTVVRWISMNSADGSGDDQSDLPDAVYWMYGASNSVTIPAKQNNLTHHTICDLNAGEQYMISVVAIYKKVPALRNISLTATTEPFPVTNVSSVPTSSTSLVLTWSKPASGLWDSFLVFYRNRHNRHLIKTRMLKLNVDDLEPNTDYQFYITTVSFGVKSDPVIFKASTYLASCNFNVASISTTSISFLLYPITSVAPDGYQVSWQPVSNASDLMKVYVMNNQSRREEFTLDGLTPGMLYNVMVQCYLANVTSVPSNKTVSTKPQPVETLSVSDRNTSQSLVLKWSQPSHGLWDYYQITVENSSKAVYYDFNNRNCELVIDSLLPGHIYNCHVWSVSNGLRSAMKSILCQTVPEVATNATIVASTPYSVTLNIAYSGTGFIHSYLISWQPVCRRTLTKDDIGRKVVRYNGICTEATLCGLMPGSDYKFHIISLSGYLRSHAYITTSAHTSQPLNHRTQLTGNCLLITS</sequence>
<dbReference type="SUPFAM" id="SSF49265">
    <property type="entry name" value="Fibronectin type III"/>
    <property type="match status" value="7"/>
</dbReference>
<name>A0ABP0FYY4_CLALP</name>
<feature type="domain" description="Fibronectin type-III" evidence="3">
    <location>
        <begin position="386"/>
        <end position="480"/>
    </location>
</feature>
<feature type="domain" description="Fibronectin type-III" evidence="3">
    <location>
        <begin position="571"/>
        <end position="668"/>
    </location>
</feature>
<dbReference type="Pfam" id="PF00041">
    <property type="entry name" value="fn3"/>
    <property type="match status" value="12"/>
</dbReference>
<feature type="domain" description="Fibronectin type-III" evidence="3">
    <location>
        <begin position="1004"/>
        <end position="1087"/>
    </location>
</feature>
<feature type="domain" description="Fibronectin type-III" evidence="3">
    <location>
        <begin position="481"/>
        <end position="570"/>
    </location>
</feature>
<feature type="region of interest" description="Disordered" evidence="2">
    <location>
        <begin position="650"/>
        <end position="672"/>
    </location>
</feature>
<dbReference type="CDD" id="cd00063">
    <property type="entry name" value="FN3"/>
    <property type="match status" value="9"/>
</dbReference>
<comment type="caution">
    <text evidence="4">The sequence shown here is derived from an EMBL/GenBank/DDBJ whole genome shotgun (WGS) entry which is preliminary data.</text>
</comment>
<dbReference type="PANTHER" id="PTHR46708:SF2">
    <property type="entry name" value="FIBRONECTIN TYPE-III DOMAIN-CONTAINING PROTEIN"/>
    <property type="match status" value="1"/>
</dbReference>
<keyword evidence="5" id="KW-1185">Reference proteome</keyword>
<proteinExistence type="predicted"/>
<evidence type="ECO:0000313" key="4">
    <source>
        <dbReference type="EMBL" id="CAK8684508.1"/>
    </source>
</evidence>
<dbReference type="InterPro" id="IPR050991">
    <property type="entry name" value="ECM_Regulatory_Proteins"/>
</dbReference>
<organism evidence="4 5">
    <name type="scientific">Clavelina lepadiformis</name>
    <name type="common">Light-bulb sea squirt</name>
    <name type="synonym">Ascidia lepadiformis</name>
    <dbReference type="NCBI Taxonomy" id="159417"/>
    <lineage>
        <taxon>Eukaryota</taxon>
        <taxon>Metazoa</taxon>
        <taxon>Chordata</taxon>
        <taxon>Tunicata</taxon>
        <taxon>Ascidiacea</taxon>
        <taxon>Aplousobranchia</taxon>
        <taxon>Clavelinidae</taxon>
        <taxon>Clavelina</taxon>
    </lineage>
</organism>
<reference evidence="4 5" key="1">
    <citation type="submission" date="2024-02" db="EMBL/GenBank/DDBJ databases">
        <authorList>
            <person name="Daric V."/>
            <person name="Darras S."/>
        </authorList>
    </citation>
    <scope>NUCLEOTIDE SEQUENCE [LARGE SCALE GENOMIC DNA]</scope>
</reference>
<dbReference type="Gene3D" id="2.60.40.10">
    <property type="entry name" value="Immunoglobulins"/>
    <property type="match status" value="13"/>
</dbReference>
<dbReference type="PANTHER" id="PTHR46708">
    <property type="entry name" value="TENASCIN"/>
    <property type="match status" value="1"/>
</dbReference>
<evidence type="ECO:0000256" key="1">
    <source>
        <dbReference type="ARBA" id="ARBA00022737"/>
    </source>
</evidence>
<feature type="domain" description="Fibronectin type-III" evidence="3">
    <location>
        <begin position="796"/>
        <end position="886"/>
    </location>
</feature>
<feature type="domain" description="Fibronectin type-III" evidence="3">
    <location>
        <begin position="1089"/>
        <end position="1183"/>
    </location>
</feature>
<feature type="domain" description="Fibronectin type-III" evidence="3">
    <location>
        <begin position="104"/>
        <end position="196"/>
    </location>
</feature>
<dbReference type="PROSITE" id="PS50853">
    <property type="entry name" value="FN3"/>
    <property type="match status" value="11"/>
</dbReference>
<evidence type="ECO:0000256" key="2">
    <source>
        <dbReference type="SAM" id="MobiDB-lite"/>
    </source>
</evidence>
<feature type="compositionally biased region" description="Polar residues" evidence="2">
    <location>
        <begin position="656"/>
        <end position="666"/>
    </location>
</feature>
<feature type="domain" description="Fibronectin type-III" evidence="3">
    <location>
        <begin position="291"/>
        <end position="385"/>
    </location>
</feature>
<feature type="domain" description="Fibronectin type-III" evidence="3">
    <location>
        <begin position="1272"/>
        <end position="1369"/>
    </location>
</feature>